<accession>A0A1X0QLV3</accession>
<dbReference type="Proteomes" id="UP000242414">
    <property type="component" value="Unassembled WGS sequence"/>
</dbReference>
<dbReference type="OrthoDB" id="2440573at2759"/>
<dbReference type="VEuPathDB" id="FungiDB:BCV72DRAFT_237440"/>
<name>A0A1X0QLV3_RHIZD</name>
<organism evidence="1">
    <name type="scientific">Rhizopus microsporus var. microsporus</name>
    <dbReference type="NCBI Taxonomy" id="86635"/>
    <lineage>
        <taxon>Eukaryota</taxon>
        <taxon>Fungi</taxon>
        <taxon>Fungi incertae sedis</taxon>
        <taxon>Mucoromycota</taxon>
        <taxon>Mucoromycotina</taxon>
        <taxon>Mucoromycetes</taxon>
        <taxon>Mucorales</taxon>
        <taxon>Mucorineae</taxon>
        <taxon>Rhizopodaceae</taxon>
        <taxon>Rhizopus</taxon>
    </lineage>
</organism>
<dbReference type="AlphaFoldDB" id="A0A1X0QLV3"/>
<gene>
    <name evidence="1" type="ORF">BCV72DRAFT_237440</name>
</gene>
<dbReference type="EMBL" id="KV922328">
    <property type="protein sequence ID" value="ORE00732.1"/>
    <property type="molecule type" value="Genomic_DNA"/>
</dbReference>
<sequence length="147" mass="16634">MCIKCTPEVNDDLRYLFGISPYAKLLQQRQYVPLTDEICKLMNMDLELHPQVIFFTVVILSGAITVNTNNNKAIMLNTAEVYGRTKSIDHHREPYGKLKDGVQSTSLPPPIKTMHQDVWPNVLKRQDGSKLIIGTQVSNVFAMGNFL</sequence>
<evidence type="ECO:0000313" key="1">
    <source>
        <dbReference type="EMBL" id="ORE00732.1"/>
    </source>
</evidence>
<reference evidence="1" key="1">
    <citation type="journal article" date="2016" name="Proc. Natl. Acad. Sci. U.S.A.">
        <title>Lipid metabolic changes in an early divergent fungus govern the establishment of a mutualistic symbiosis with endobacteria.</title>
        <authorList>
            <person name="Lastovetsky O.A."/>
            <person name="Gaspar M.L."/>
            <person name="Mondo S.J."/>
            <person name="LaButti K.M."/>
            <person name="Sandor L."/>
            <person name="Grigoriev I.V."/>
            <person name="Henry S.A."/>
            <person name="Pawlowska T.E."/>
        </authorList>
    </citation>
    <scope>NUCLEOTIDE SEQUENCE [LARGE SCALE GENOMIC DNA]</scope>
    <source>
        <strain evidence="1">ATCC 52814</strain>
    </source>
</reference>
<proteinExistence type="predicted"/>
<protein>
    <submittedName>
        <fullName evidence="1">Uncharacterized protein</fullName>
    </submittedName>
</protein>